<accession>A0A264W622</accession>
<dbReference type="Proteomes" id="UP000217065">
    <property type="component" value="Unassembled WGS sequence"/>
</dbReference>
<dbReference type="InterPro" id="IPR017263">
    <property type="entry name" value="UCP037692"/>
</dbReference>
<name>A0A264W622_9BACL</name>
<protein>
    <recommendedName>
        <fullName evidence="3">YheE family protein</fullName>
    </recommendedName>
</protein>
<reference evidence="1 2" key="1">
    <citation type="submission" date="2017-07" db="EMBL/GenBank/DDBJ databases">
        <title>Tetzosporium hominis gen.nov. sp.nov.</title>
        <authorList>
            <person name="Tetz G."/>
            <person name="Tetz V."/>
        </authorList>
    </citation>
    <scope>NUCLEOTIDE SEQUENCE [LARGE SCALE GENOMIC DNA]</scope>
    <source>
        <strain evidence="1 2">VT-49</strain>
    </source>
</reference>
<evidence type="ECO:0000313" key="2">
    <source>
        <dbReference type="Proteomes" id="UP000217065"/>
    </source>
</evidence>
<comment type="caution">
    <text evidence="1">The sequence shown here is derived from an EMBL/GenBank/DDBJ whole genome shotgun (WGS) entry which is preliminary data.</text>
</comment>
<dbReference type="AlphaFoldDB" id="A0A264W622"/>
<proteinExistence type="predicted"/>
<dbReference type="OrthoDB" id="2736244at2"/>
<evidence type="ECO:0000313" key="1">
    <source>
        <dbReference type="EMBL" id="OZS79032.1"/>
    </source>
</evidence>
<evidence type="ECO:0008006" key="3">
    <source>
        <dbReference type="Google" id="ProtNLM"/>
    </source>
</evidence>
<dbReference type="Pfam" id="PF17277">
    <property type="entry name" value="DUF5342"/>
    <property type="match status" value="1"/>
</dbReference>
<organism evidence="1 2">
    <name type="scientific">Tetzosporium hominis</name>
    <dbReference type="NCBI Taxonomy" id="2020506"/>
    <lineage>
        <taxon>Bacteria</taxon>
        <taxon>Bacillati</taxon>
        <taxon>Bacillota</taxon>
        <taxon>Bacilli</taxon>
        <taxon>Bacillales</taxon>
        <taxon>Caryophanaceae</taxon>
        <taxon>Tetzosporium</taxon>
    </lineage>
</organism>
<dbReference type="EMBL" id="NOKQ01000134">
    <property type="protein sequence ID" value="OZS79032.1"/>
    <property type="molecule type" value="Genomic_DNA"/>
</dbReference>
<keyword evidence="2" id="KW-1185">Reference proteome</keyword>
<gene>
    <name evidence="1" type="ORF">CF394_01020</name>
</gene>
<sequence length="67" mass="8220">MLQHFNYKSLYENKALPGWEVSFYYKHEKYRAVYEKDGTIQWLDGTPENEQQVKSFIHELMVFHVYD</sequence>
<dbReference type="RefSeq" id="WP_094941411.1">
    <property type="nucleotide sequence ID" value="NZ_NOKQ01000134.1"/>
</dbReference>